<dbReference type="KEGG" id="dae:Dtox_3631"/>
<dbReference type="eggNOG" id="COG0720">
    <property type="taxonomic scope" value="Bacteria"/>
</dbReference>
<feature type="active site" description="Proton acceptor" evidence="6">
    <location>
        <position position="26"/>
    </location>
</feature>
<dbReference type="STRING" id="485916.Dtox_3631"/>
<keyword evidence="5" id="KW-0671">Queuosine biosynthesis</keyword>
<dbReference type="EMBL" id="CP001720">
    <property type="protein sequence ID" value="ACV64343.1"/>
    <property type="molecule type" value="Genomic_DNA"/>
</dbReference>
<dbReference type="Pfam" id="PF01242">
    <property type="entry name" value="PTPS"/>
    <property type="match status" value="1"/>
</dbReference>
<dbReference type="NCBIfam" id="TIGR03367">
    <property type="entry name" value="queuosine_QueD"/>
    <property type="match status" value="1"/>
</dbReference>
<accession>C8VWH9</accession>
<evidence type="ECO:0000256" key="7">
    <source>
        <dbReference type="PIRSR" id="PIRSR006113-2"/>
    </source>
</evidence>
<dbReference type="PANTHER" id="PTHR12589">
    <property type="entry name" value="PYRUVOYL TETRAHYDROBIOPTERIN SYNTHASE"/>
    <property type="match status" value="1"/>
</dbReference>
<sequence>MSILFELKVTEHFDSAHYLREYPGKCKNVHGHTWYIEVVLQGENLDSTGILIDFSELKGLIKNIIEPFDHQLLNEQVPFEVDNPTSENLARYFYHEIKKKLSDKPVKLVRVTVSESRATAAAYFE</sequence>
<keyword evidence="5" id="KW-0456">Lyase</keyword>
<dbReference type="InterPro" id="IPR007115">
    <property type="entry name" value="6-PTP_synth/QueD"/>
</dbReference>
<feature type="binding site" evidence="7">
    <location>
        <position position="30"/>
    </location>
    <ligand>
        <name>Zn(2+)</name>
        <dbReference type="ChEBI" id="CHEBI:29105"/>
    </ligand>
</feature>
<dbReference type="AlphaFoldDB" id="C8VWH9"/>
<keyword evidence="5 7" id="KW-0479">Metal-binding</keyword>
<protein>
    <recommendedName>
        <fullName evidence="3 5">6-carboxy-5,6,7,8-tetrahydropterin synthase</fullName>
        <ecNumber evidence="5">4.-.-.-</ecNumber>
    </recommendedName>
</protein>
<feature type="active site" description="Charge relay system" evidence="6">
    <location>
        <position position="115"/>
    </location>
</feature>
<dbReference type="GO" id="GO:0008616">
    <property type="term" value="P:tRNA queuosine(34) biosynthetic process"/>
    <property type="evidence" value="ECO:0007669"/>
    <property type="project" value="UniProtKB-KW"/>
</dbReference>
<evidence type="ECO:0000256" key="1">
    <source>
        <dbReference type="ARBA" id="ARBA00005061"/>
    </source>
</evidence>
<gene>
    <name evidence="8" type="ordered locus">Dtox_3631</name>
</gene>
<dbReference type="GO" id="GO:0070497">
    <property type="term" value="F:6-carboxytetrahydropterin synthase activity"/>
    <property type="evidence" value="ECO:0007669"/>
    <property type="project" value="UniProtKB-EC"/>
</dbReference>
<proteinExistence type="inferred from homology"/>
<reference evidence="8 9" key="1">
    <citation type="journal article" date="2009" name="Stand. Genomic Sci.">
        <title>Complete genome sequence of Desulfotomaculum acetoxidans type strain (5575).</title>
        <authorList>
            <person name="Spring S."/>
            <person name="Lapidus A."/>
            <person name="Schroder M."/>
            <person name="Gleim D."/>
            <person name="Sims D."/>
            <person name="Meincke L."/>
            <person name="Glavina Del Rio T."/>
            <person name="Tice H."/>
            <person name="Copeland A."/>
            <person name="Cheng J.F."/>
            <person name="Lucas S."/>
            <person name="Chen F."/>
            <person name="Nolan M."/>
            <person name="Bruce D."/>
            <person name="Goodwin L."/>
            <person name="Pitluck S."/>
            <person name="Ivanova N."/>
            <person name="Mavromatis K."/>
            <person name="Mikhailova N."/>
            <person name="Pati A."/>
            <person name="Chen A."/>
            <person name="Palaniappan K."/>
            <person name="Land M."/>
            <person name="Hauser L."/>
            <person name="Chang Y.J."/>
            <person name="Jeffries C.D."/>
            <person name="Chain P."/>
            <person name="Saunders E."/>
            <person name="Brettin T."/>
            <person name="Detter J.C."/>
            <person name="Goker M."/>
            <person name="Bristow J."/>
            <person name="Eisen J.A."/>
            <person name="Markowitz V."/>
            <person name="Hugenholtz P."/>
            <person name="Kyrpides N.C."/>
            <person name="Klenk H.P."/>
            <person name="Han C."/>
        </authorList>
    </citation>
    <scope>NUCLEOTIDE SEQUENCE [LARGE SCALE GENOMIC DNA]</scope>
    <source>
        <strain evidence="9">ATCC 49208 / DSM 771 / VKM B-1644</strain>
    </source>
</reference>
<keyword evidence="5 7" id="KW-0862">Zinc</keyword>
<dbReference type="PIRSF" id="PIRSF006113">
    <property type="entry name" value="PTP_synth"/>
    <property type="match status" value="1"/>
</dbReference>
<comment type="pathway">
    <text evidence="1 5">Purine metabolism; 7-cyano-7-deazaguanine biosynthesis.</text>
</comment>
<evidence type="ECO:0000313" key="8">
    <source>
        <dbReference type="EMBL" id="ACV64343.1"/>
    </source>
</evidence>
<evidence type="ECO:0000256" key="3">
    <source>
        <dbReference type="ARBA" id="ARBA00018141"/>
    </source>
</evidence>
<comment type="catalytic activity">
    <reaction evidence="4 5">
        <text>7,8-dihydroneopterin 3'-triphosphate + H2O = 6-carboxy-5,6,7,8-tetrahydropterin + triphosphate + acetaldehyde + 2 H(+)</text>
        <dbReference type="Rhea" id="RHEA:27966"/>
        <dbReference type="ChEBI" id="CHEBI:15343"/>
        <dbReference type="ChEBI" id="CHEBI:15377"/>
        <dbReference type="ChEBI" id="CHEBI:15378"/>
        <dbReference type="ChEBI" id="CHEBI:18036"/>
        <dbReference type="ChEBI" id="CHEBI:58462"/>
        <dbReference type="ChEBI" id="CHEBI:61032"/>
        <dbReference type="EC" id="4.1.2.50"/>
    </reaction>
</comment>
<feature type="binding site" evidence="7">
    <location>
        <position position="17"/>
    </location>
    <ligand>
        <name>Zn(2+)</name>
        <dbReference type="ChEBI" id="CHEBI:29105"/>
    </ligand>
</feature>
<feature type="active site" description="Charge relay system" evidence="6">
    <location>
        <position position="70"/>
    </location>
</feature>
<dbReference type="SUPFAM" id="SSF55620">
    <property type="entry name" value="Tetrahydrobiopterin biosynthesis enzymes-like"/>
    <property type="match status" value="1"/>
</dbReference>
<evidence type="ECO:0000256" key="4">
    <source>
        <dbReference type="ARBA" id="ARBA00048807"/>
    </source>
</evidence>
<dbReference type="RefSeq" id="WP_015759030.1">
    <property type="nucleotide sequence ID" value="NC_013216.1"/>
</dbReference>
<dbReference type="Gene3D" id="3.30.479.10">
    <property type="entry name" value="6-pyruvoyl tetrahydropterin synthase/QueD"/>
    <property type="match status" value="1"/>
</dbReference>
<dbReference type="EC" id="4.-.-.-" evidence="5"/>
<evidence type="ECO:0000256" key="6">
    <source>
        <dbReference type="PIRSR" id="PIRSR006113-1"/>
    </source>
</evidence>
<dbReference type="InterPro" id="IPR038418">
    <property type="entry name" value="6-PTP_synth/QueD_sf"/>
</dbReference>
<dbReference type="HOGENOM" id="CLU_111016_6_3_9"/>
<evidence type="ECO:0000256" key="2">
    <source>
        <dbReference type="ARBA" id="ARBA00008900"/>
    </source>
</evidence>
<dbReference type="Proteomes" id="UP000002217">
    <property type="component" value="Chromosome"/>
</dbReference>
<dbReference type="PANTHER" id="PTHR12589:SF8">
    <property type="entry name" value="6-CARBOXY-5,6,7,8-TETRAHYDROPTERIN SYNTHASE"/>
    <property type="match status" value="1"/>
</dbReference>
<comment type="cofactor">
    <cofactor evidence="5 7">
        <name>Zn(2+)</name>
        <dbReference type="ChEBI" id="CHEBI:29105"/>
    </cofactor>
    <text evidence="5 7">Binds 1 zinc ion per subunit.</text>
</comment>
<feature type="binding site" evidence="7">
    <location>
        <position position="32"/>
    </location>
    <ligand>
        <name>Zn(2+)</name>
        <dbReference type="ChEBI" id="CHEBI:29105"/>
    </ligand>
</feature>
<comment type="similarity">
    <text evidence="2 5">Belongs to the PTPS family. QueD subfamily.</text>
</comment>
<dbReference type="GO" id="GO:0046872">
    <property type="term" value="F:metal ion binding"/>
    <property type="evidence" value="ECO:0007669"/>
    <property type="project" value="UniProtKB-KW"/>
</dbReference>
<name>C8VWH9_DESAS</name>
<evidence type="ECO:0000313" key="9">
    <source>
        <dbReference type="Proteomes" id="UP000002217"/>
    </source>
</evidence>
<keyword evidence="9" id="KW-1185">Reference proteome</keyword>
<dbReference type="UniPathway" id="UPA00391"/>
<evidence type="ECO:0000256" key="5">
    <source>
        <dbReference type="PIRNR" id="PIRNR006113"/>
    </source>
</evidence>
<organism evidence="8 9">
    <name type="scientific">Desulfofarcimen acetoxidans (strain ATCC 49208 / DSM 771 / KCTC 5769 / VKM B-1644 / 5575)</name>
    <name type="common">Desulfotomaculum acetoxidans</name>
    <dbReference type="NCBI Taxonomy" id="485916"/>
    <lineage>
        <taxon>Bacteria</taxon>
        <taxon>Bacillati</taxon>
        <taxon>Bacillota</taxon>
        <taxon>Clostridia</taxon>
        <taxon>Eubacteriales</taxon>
        <taxon>Peptococcaceae</taxon>
        <taxon>Desulfofarcimen</taxon>
    </lineage>
</organism>